<reference evidence="2" key="1">
    <citation type="submission" date="2015-07" db="EMBL/GenBank/DDBJ databases">
        <title>Draft genome sequence of the purine-degrading Gottschalkia purinilyticum DSM 1384 (formerly Clostridium purinilyticum).</title>
        <authorList>
            <person name="Poehlein A."/>
            <person name="Schiel-Bengelsdorf B."/>
            <person name="Bengelsdorf F.R."/>
            <person name="Daniel R."/>
            <person name="Duerre P."/>
        </authorList>
    </citation>
    <scope>NUCLEOTIDE SEQUENCE [LARGE SCALE GENOMIC DNA]</scope>
    <source>
        <strain evidence="2">DSM 1384</strain>
    </source>
</reference>
<evidence type="ECO:0000313" key="1">
    <source>
        <dbReference type="EMBL" id="KNF07520.1"/>
    </source>
</evidence>
<dbReference type="Pfam" id="PF00702">
    <property type="entry name" value="Hydrolase"/>
    <property type="match status" value="1"/>
</dbReference>
<dbReference type="SUPFAM" id="SSF56784">
    <property type="entry name" value="HAD-like"/>
    <property type="match status" value="1"/>
</dbReference>
<comment type="caution">
    <text evidence="1">The sequence shown here is derived from an EMBL/GenBank/DDBJ whole genome shotgun (WGS) entry which is preliminary data.</text>
</comment>
<protein>
    <submittedName>
        <fullName evidence="1">Putative haloacid dehalogenase-like hydrolase</fullName>
    </submittedName>
</protein>
<evidence type="ECO:0000313" key="2">
    <source>
        <dbReference type="Proteomes" id="UP000037267"/>
    </source>
</evidence>
<dbReference type="OrthoDB" id="159409at2"/>
<organism evidence="1 2">
    <name type="scientific">Gottschalkia purinilytica</name>
    <name type="common">Clostridium purinilyticum</name>
    <dbReference type="NCBI Taxonomy" id="1503"/>
    <lineage>
        <taxon>Bacteria</taxon>
        <taxon>Bacillati</taxon>
        <taxon>Bacillota</taxon>
        <taxon>Tissierellia</taxon>
        <taxon>Tissierellales</taxon>
        <taxon>Gottschalkiaceae</taxon>
        <taxon>Gottschalkia</taxon>
    </lineage>
</organism>
<dbReference type="RefSeq" id="WP_050356108.1">
    <property type="nucleotide sequence ID" value="NZ_LGSS01000015.1"/>
</dbReference>
<dbReference type="GO" id="GO:0016787">
    <property type="term" value="F:hydrolase activity"/>
    <property type="evidence" value="ECO:0007669"/>
    <property type="project" value="UniProtKB-KW"/>
</dbReference>
<dbReference type="InterPro" id="IPR023214">
    <property type="entry name" value="HAD_sf"/>
</dbReference>
<name>A0A0L0W8C7_GOTPU</name>
<dbReference type="STRING" id="1503.CLPU_15c00140"/>
<proteinExistence type="predicted"/>
<dbReference type="EMBL" id="LGSS01000015">
    <property type="protein sequence ID" value="KNF07520.1"/>
    <property type="molecule type" value="Genomic_DNA"/>
</dbReference>
<dbReference type="AlphaFoldDB" id="A0A0L0W8C7"/>
<dbReference type="PATRIC" id="fig|1503.3.peg.555"/>
<sequence length="156" mass="17151">MLKYNIPGRKDIEIENIVFDYNGTIAVDGKVREEIKELILKLKNYVKVHILTADTYGTVTKECESLGINVMTFPSDKAGESKRNIVIGLNKDKTICVGNGFNDIQMAKESAISIAVIGEEGCCGQLLFSSDIVVNSIEDAINIILNKNRVKATLRG</sequence>
<dbReference type="InterPro" id="IPR036412">
    <property type="entry name" value="HAD-like_sf"/>
</dbReference>
<gene>
    <name evidence="1" type="ORF">CLPU_15c00140</name>
</gene>
<accession>A0A0L0W8C7</accession>
<dbReference type="Proteomes" id="UP000037267">
    <property type="component" value="Unassembled WGS sequence"/>
</dbReference>
<keyword evidence="1" id="KW-0378">Hydrolase</keyword>
<keyword evidence="2" id="KW-1185">Reference proteome</keyword>
<dbReference type="Gene3D" id="3.40.50.1000">
    <property type="entry name" value="HAD superfamily/HAD-like"/>
    <property type="match status" value="1"/>
</dbReference>